<evidence type="ECO:0000256" key="1">
    <source>
        <dbReference type="SAM" id="MobiDB-lite"/>
    </source>
</evidence>
<name>A0A2T4C0C2_TRILO</name>
<gene>
    <name evidence="2" type="ORF">M440DRAFT_335082</name>
</gene>
<proteinExistence type="predicted"/>
<organism evidence="2 3">
    <name type="scientific">Trichoderma longibrachiatum ATCC 18648</name>
    <dbReference type="NCBI Taxonomy" id="983965"/>
    <lineage>
        <taxon>Eukaryota</taxon>
        <taxon>Fungi</taxon>
        <taxon>Dikarya</taxon>
        <taxon>Ascomycota</taxon>
        <taxon>Pezizomycotina</taxon>
        <taxon>Sordariomycetes</taxon>
        <taxon>Hypocreomycetidae</taxon>
        <taxon>Hypocreales</taxon>
        <taxon>Hypocreaceae</taxon>
        <taxon>Trichoderma</taxon>
    </lineage>
</organism>
<feature type="region of interest" description="Disordered" evidence="1">
    <location>
        <begin position="1"/>
        <end position="34"/>
    </location>
</feature>
<feature type="compositionally biased region" description="Basic and acidic residues" evidence="1">
    <location>
        <begin position="23"/>
        <end position="34"/>
    </location>
</feature>
<dbReference type="AlphaFoldDB" id="A0A2T4C0C2"/>
<evidence type="ECO:0000313" key="3">
    <source>
        <dbReference type="Proteomes" id="UP000240760"/>
    </source>
</evidence>
<dbReference type="Proteomes" id="UP000240760">
    <property type="component" value="Unassembled WGS sequence"/>
</dbReference>
<dbReference type="EMBL" id="KZ679134">
    <property type="protein sequence ID" value="PTB75027.1"/>
    <property type="molecule type" value="Genomic_DNA"/>
</dbReference>
<feature type="region of interest" description="Disordered" evidence="1">
    <location>
        <begin position="136"/>
        <end position="160"/>
    </location>
</feature>
<feature type="compositionally biased region" description="Basic and acidic residues" evidence="1">
    <location>
        <begin position="151"/>
        <end position="160"/>
    </location>
</feature>
<accession>A0A2T4C0C2</accession>
<evidence type="ECO:0000313" key="2">
    <source>
        <dbReference type="EMBL" id="PTB75027.1"/>
    </source>
</evidence>
<sequence length="160" mass="17261">MYSSRPEPSLTTATSSISAISPSRHDTKDALDTRERSRPFVSISGVVHDTVQYTLRSIPDAQVSLSNDWLLVGSINPLPSLAPGPSRARPPVFSANLSCQGLLAQACQTNAILYDELHAISPCQLPLPQSARDKATRDNLAAIRIPPPRPPDIDTHSSRS</sequence>
<reference evidence="2 3" key="1">
    <citation type="submission" date="2016-07" db="EMBL/GenBank/DDBJ databases">
        <title>Multiple horizontal gene transfer events from other fungi enriched the ability of initially mycotrophic Trichoderma (Ascomycota) to feed on dead plant biomass.</title>
        <authorList>
            <consortium name="DOE Joint Genome Institute"/>
            <person name="Aerts A."/>
            <person name="Atanasova L."/>
            <person name="Chenthamara K."/>
            <person name="Zhang J."/>
            <person name="Grujic M."/>
            <person name="Henrissat B."/>
            <person name="Kuo A."/>
            <person name="Salamov A."/>
            <person name="Lipzen A."/>
            <person name="Labutti K."/>
            <person name="Barry K."/>
            <person name="Miao Y."/>
            <person name="Rahimi M.J."/>
            <person name="Shen Q."/>
            <person name="Grigoriev I.V."/>
            <person name="Kubicek C.P."/>
            <person name="Druzhinina I.S."/>
        </authorList>
    </citation>
    <scope>NUCLEOTIDE SEQUENCE [LARGE SCALE GENOMIC DNA]</scope>
    <source>
        <strain evidence="2 3">ATCC 18648</strain>
    </source>
</reference>
<feature type="compositionally biased region" description="Low complexity" evidence="1">
    <location>
        <begin position="8"/>
        <end position="22"/>
    </location>
</feature>
<protein>
    <submittedName>
        <fullName evidence="2">Uncharacterized protein</fullName>
    </submittedName>
</protein>
<keyword evidence="3" id="KW-1185">Reference proteome</keyword>